<reference evidence="1 2" key="1">
    <citation type="submission" date="2019-03" db="EMBL/GenBank/DDBJ databases">
        <title>Single cell metagenomics reveals metabolic interactions within the superorganism composed of flagellate Streblomastix strix and complex community of Bacteroidetes bacteria on its surface.</title>
        <authorList>
            <person name="Treitli S.C."/>
            <person name="Kolisko M."/>
            <person name="Husnik F."/>
            <person name="Keeling P."/>
            <person name="Hampl V."/>
        </authorList>
    </citation>
    <scope>NUCLEOTIDE SEQUENCE [LARGE SCALE GENOMIC DNA]</scope>
    <source>
        <strain evidence="1">ST1C</strain>
    </source>
</reference>
<protein>
    <submittedName>
        <fullName evidence="1">Uncharacterized protein</fullName>
    </submittedName>
</protein>
<dbReference type="Proteomes" id="UP000324800">
    <property type="component" value="Unassembled WGS sequence"/>
</dbReference>
<evidence type="ECO:0000313" key="2">
    <source>
        <dbReference type="Proteomes" id="UP000324800"/>
    </source>
</evidence>
<evidence type="ECO:0000313" key="1">
    <source>
        <dbReference type="EMBL" id="KAA6383383.1"/>
    </source>
</evidence>
<dbReference type="EMBL" id="SNRW01006273">
    <property type="protein sequence ID" value="KAA6383383.1"/>
    <property type="molecule type" value="Genomic_DNA"/>
</dbReference>
<accession>A0A5J4VM83</accession>
<dbReference type="AlphaFoldDB" id="A0A5J4VM83"/>
<gene>
    <name evidence="1" type="ORF">EZS28_021090</name>
</gene>
<organism evidence="1 2">
    <name type="scientific">Streblomastix strix</name>
    <dbReference type="NCBI Taxonomy" id="222440"/>
    <lineage>
        <taxon>Eukaryota</taxon>
        <taxon>Metamonada</taxon>
        <taxon>Preaxostyla</taxon>
        <taxon>Oxymonadida</taxon>
        <taxon>Streblomastigidae</taxon>
        <taxon>Streblomastix</taxon>
    </lineage>
</organism>
<proteinExistence type="predicted"/>
<comment type="caution">
    <text evidence="1">The sequence shown here is derived from an EMBL/GenBank/DDBJ whole genome shotgun (WGS) entry which is preliminary data.</text>
</comment>
<sequence>MKAAHLQQASTFEETLLGSNVVPFANDGEHHYYVMEIKPESQVLVLFDKEIITSFSDTNYDITQIQNSFLLIVLMAKIQLDDNFEKTDDSYKDGLEFFVGLKSGSNLIREIAFF</sequence>
<name>A0A5J4VM83_9EUKA</name>